<name>A0A2G5TF22_9PELO</name>
<comment type="caution">
    <text evidence="1">The sequence shown here is derived from an EMBL/GenBank/DDBJ whole genome shotgun (WGS) entry which is preliminary data.</text>
</comment>
<organism evidence="1 2">
    <name type="scientific">Caenorhabditis nigoni</name>
    <dbReference type="NCBI Taxonomy" id="1611254"/>
    <lineage>
        <taxon>Eukaryota</taxon>
        <taxon>Metazoa</taxon>
        <taxon>Ecdysozoa</taxon>
        <taxon>Nematoda</taxon>
        <taxon>Chromadorea</taxon>
        <taxon>Rhabditida</taxon>
        <taxon>Rhabditina</taxon>
        <taxon>Rhabditomorpha</taxon>
        <taxon>Rhabditoidea</taxon>
        <taxon>Rhabditidae</taxon>
        <taxon>Peloderinae</taxon>
        <taxon>Caenorhabditis</taxon>
    </lineage>
</organism>
<evidence type="ECO:0000313" key="2">
    <source>
        <dbReference type="Proteomes" id="UP000230233"/>
    </source>
</evidence>
<proteinExistence type="predicted"/>
<evidence type="ECO:0000313" key="1">
    <source>
        <dbReference type="EMBL" id="PIC25661.1"/>
    </source>
</evidence>
<keyword evidence="2" id="KW-1185">Reference proteome</keyword>
<sequence>MDQAARIEMRKLRNEELKKKIAEQSLEHKLKMEMKKDKIELLEKINQQNMSDLLNLFLTTKEDLENGNTKNHLKNLLEIKYTSELIIEKIGTVSVHQEKQNEELLEVCHKFLAESLSRLNNQARTFNTDLLNSRYPKEPVHTQLMEYCKKLHNFLLDCPQIATFQERYNMVSFKLILFQSATYRGFYRNSGGSSQRL</sequence>
<reference evidence="2" key="1">
    <citation type="submission" date="2017-10" db="EMBL/GenBank/DDBJ databases">
        <title>Rapid genome shrinkage in a self-fertile nematode reveals novel sperm competition proteins.</title>
        <authorList>
            <person name="Yin D."/>
            <person name="Schwarz E.M."/>
            <person name="Thomas C.G."/>
            <person name="Felde R.L."/>
            <person name="Korf I.F."/>
            <person name="Cutter A.D."/>
            <person name="Schartner C.M."/>
            <person name="Ralston E.J."/>
            <person name="Meyer B.J."/>
            <person name="Haag E.S."/>
        </authorList>
    </citation>
    <scope>NUCLEOTIDE SEQUENCE [LARGE SCALE GENOMIC DNA]</scope>
    <source>
        <strain evidence="2">JU1422</strain>
    </source>
</reference>
<dbReference type="AlphaFoldDB" id="A0A2G5TF22"/>
<protein>
    <submittedName>
        <fullName evidence="1">Uncharacterized protein</fullName>
    </submittedName>
</protein>
<dbReference type="OrthoDB" id="10487203at2759"/>
<dbReference type="Proteomes" id="UP000230233">
    <property type="component" value="Chromosome V"/>
</dbReference>
<gene>
    <name evidence="1" type="primary">Cnig_chr_V.g18507</name>
    <name evidence="1" type="ORF">B9Z55_018507</name>
</gene>
<dbReference type="EMBL" id="PDUG01000005">
    <property type="protein sequence ID" value="PIC25661.1"/>
    <property type="molecule type" value="Genomic_DNA"/>
</dbReference>
<accession>A0A2G5TF22</accession>